<evidence type="ECO:0000313" key="4">
    <source>
        <dbReference type="Proteomes" id="UP000694867"/>
    </source>
</evidence>
<feature type="signal peptide" evidence="2">
    <location>
        <begin position="1"/>
        <end position="27"/>
    </location>
</feature>
<dbReference type="GO" id="GO:0005829">
    <property type="term" value="C:cytosol"/>
    <property type="evidence" value="ECO:0007669"/>
    <property type="project" value="TreeGrafter"/>
</dbReference>
<dbReference type="GeneID" id="100907130"/>
<evidence type="ECO:0000256" key="1">
    <source>
        <dbReference type="ARBA" id="ARBA00007148"/>
    </source>
</evidence>
<evidence type="ECO:0000256" key="2">
    <source>
        <dbReference type="SAM" id="SignalP"/>
    </source>
</evidence>
<dbReference type="Gene3D" id="1.10.3520.10">
    <property type="entry name" value="Glycolipid transfer protein"/>
    <property type="match status" value="1"/>
</dbReference>
<proteinExistence type="inferred from homology"/>
<dbReference type="GO" id="GO:0016020">
    <property type="term" value="C:membrane"/>
    <property type="evidence" value="ECO:0007669"/>
    <property type="project" value="TreeGrafter"/>
</dbReference>
<keyword evidence="4" id="KW-1185">Reference proteome</keyword>
<evidence type="ECO:0000313" key="5">
    <source>
        <dbReference type="RefSeq" id="XP_018494204.1"/>
    </source>
</evidence>
<dbReference type="Proteomes" id="UP000694867">
    <property type="component" value="Unplaced"/>
</dbReference>
<protein>
    <submittedName>
        <fullName evidence="5">Ceramide-1-phosphate transfer protein</fullName>
    </submittedName>
</protein>
<name>A0AAJ7L324_9ACAR</name>
<reference evidence="5" key="1">
    <citation type="submission" date="2025-08" db="UniProtKB">
        <authorList>
            <consortium name="RefSeq"/>
        </authorList>
    </citation>
    <scope>IDENTIFICATION</scope>
</reference>
<evidence type="ECO:0000259" key="3">
    <source>
        <dbReference type="Pfam" id="PF08718"/>
    </source>
</evidence>
<dbReference type="FunFam" id="1.10.3520.10:FF:000002">
    <property type="entry name" value="Ceramide-1-phosphate transfer protein"/>
    <property type="match status" value="1"/>
</dbReference>
<dbReference type="KEGG" id="goe:100907130"/>
<organism evidence="4 5">
    <name type="scientific">Galendromus occidentalis</name>
    <name type="common">western predatory mite</name>
    <dbReference type="NCBI Taxonomy" id="34638"/>
    <lineage>
        <taxon>Eukaryota</taxon>
        <taxon>Metazoa</taxon>
        <taxon>Ecdysozoa</taxon>
        <taxon>Arthropoda</taxon>
        <taxon>Chelicerata</taxon>
        <taxon>Arachnida</taxon>
        <taxon>Acari</taxon>
        <taxon>Parasitiformes</taxon>
        <taxon>Mesostigmata</taxon>
        <taxon>Gamasina</taxon>
        <taxon>Phytoseioidea</taxon>
        <taxon>Phytoseiidae</taxon>
        <taxon>Typhlodrominae</taxon>
        <taxon>Galendromus</taxon>
    </lineage>
</organism>
<feature type="domain" description="Glycolipid transfer protein" evidence="3">
    <location>
        <begin position="57"/>
        <end position="201"/>
    </location>
</feature>
<dbReference type="SUPFAM" id="SSF110004">
    <property type="entry name" value="Glycolipid transfer protein, GLTP"/>
    <property type="match status" value="1"/>
</dbReference>
<dbReference type="InterPro" id="IPR036497">
    <property type="entry name" value="GLTP_sf"/>
</dbReference>
<dbReference type="InterPro" id="IPR014830">
    <property type="entry name" value="Glycolipid_transfer_prot_dom"/>
</dbReference>
<keyword evidence="2" id="KW-0732">Signal</keyword>
<dbReference type="GO" id="GO:1902388">
    <property type="term" value="F:ceramide 1-phosphate transfer activity"/>
    <property type="evidence" value="ECO:0007669"/>
    <property type="project" value="TreeGrafter"/>
</dbReference>
<accession>A0AAJ7L324</accession>
<sequence>MRAHRMSLRLIFLGLCAFSQVAAPVSASNNKNNDEMGFRLATVDEELVRCMDGDDILLDSYLTAYREILKIFKEMGTIFNFVTNDLEDKITILEDYRTRNDVAEHFTSLASMISYELSNGATKIRNPPSGCRTWLRLHRALEFVSMFFAKLATVDFEEKMTSLAQECYERTLAKYHGYLVRKGASFAMYALPTVDAMFTKAQDDKKDVRRLLNSVGANAGRVYDLTQKMFEAKGLLSLP</sequence>
<dbReference type="PANTHER" id="PTHR10219">
    <property type="entry name" value="GLYCOLIPID TRANSFER PROTEIN-RELATED"/>
    <property type="match status" value="1"/>
</dbReference>
<comment type="similarity">
    <text evidence="1">Belongs to the GLTP family.</text>
</comment>
<gene>
    <name evidence="5" type="primary">LOC100907130</name>
</gene>
<dbReference type="PANTHER" id="PTHR10219:SF43">
    <property type="entry name" value="GLYCOLIPID TRANSFER PROTEIN DOMAIN-CONTAINING PROTEIN"/>
    <property type="match status" value="1"/>
</dbReference>
<dbReference type="Pfam" id="PF08718">
    <property type="entry name" value="GLTP"/>
    <property type="match status" value="1"/>
</dbReference>
<dbReference type="GO" id="GO:1902387">
    <property type="term" value="F:ceramide 1-phosphate binding"/>
    <property type="evidence" value="ECO:0007669"/>
    <property type="project" value="TreeGrafter"/>
</dbReference>
<dbReference type="RefSeq" id="XP_018494204.1">
    <property type="nucleotide sequence ID" value="XM_018638688.1"/>
</dbReference>
<dbReference type="AlphaFoldDB" id="A0AAJ7L324"/>
<feature type="chain" id="PRO_5042583359" evidence="2">
    <location>
        <begin position="28"/>
        <end position="239"/>
    </location>
</feature>
<dbReference type="GO" id="GO:0032691">
    <property type="term" value="P:negative regulation of interleukin-1 beta production"/>
    <property type="evidence" value="ECO:0007669"/>
    <property type="project" value="UniProtKB-ARBA"/>
</dbReference>